<keyword evidence="3" id="KW-1185">Reference proteome</keyword>
<dbReference type="OrthoDB" id="9934529at2"/>
<organism evidence="2 3">
    <name type="scientific">Dysgonomonas macrotermitis</name>
    <dbReference type="NCBI Taxonomy" id="1346286"/>
    <lineage>
        <taxon>Bacteria</taxon>
        <taxon>Pseudomonadati</taxon>
        <taxon>Bacteroidota</taxon>
        <taxon>Bacteroidia</taxon>
        <taxon>Bacteroidales</taxon>
        <taxon>Dysgonomonadaceae</taxon>
        <taxon>Dysgonomonas</taxon>
    </lineage>
</organism>
<sequence length="71" mass="8217">MSETVAGFFSFFVPLFMVLIHFWYISLPVICAVAFLYTKTKNEALRRIIRIFFAFVILSVICTGIYILISN</sequence>
<dbReference type="AlphaFoldDB" id="A0A1M5HAQ3"/>
<name>A0A1M5HAQ3_9BACT</name>
<keyword evidence="1" id="KW-1133">Transmembrane helix</keyword>
<gene>
    <name evidence="2" type="ORF">SAMN05444362_1163</name>
</gene>
<evidence type="ECO:0000313" key="3">
    <source>
        <dbReference type="Proteomes" id="UP000184480"/>
    </source>
</evidence>
<feature type="transmembrane region" description="Helical" evidence="1">
    <location>
        <begin position="49"/>
        <end position="69"/>
    </location>
</feature>
<evidence type="ECO:0000313" key="2">
    <source>
        <dbReference type="EMBL" id="SHG13055.1"/>
    </source>
</evidence>
<keyword evidence="1" id="KW-0812">Transmembrane</keyword>
<dbReference type="RefSeq" id="WP_062182854.1">
    <property type="nucleotide sequence ID" value="NZ_BBXL01000019.1"/>
</dbReference>
<dbReference type="EMBL" id="FQUC01000016">
    <property type="protein sequence ID" value="SHG13055.1"/>
    <property type="molecule type" value="Genomic_DNA"/>
</dbReference>
<proteinExistence type="predicted"/>
<evidence type="ECO:0000256" key="1">
    <source>
        <dbReference type="SAM" id="Phobius"/>
    </source>
</evidence>
<feature type="transmembrane region" description="Helical" evidence="1">
    <location>
        <begin position="12"/>
        <end position="37"/>
    </location>
</feature>
<keyword evidence="1" id="KW-0472">Membrane</keyword>
<dbReference type="Proteomes" id="UP000184480">
    <property type="component" value="Unassembled WGS sequence"/>
</dbReference>
<protein>
    <submittedName>
        <fullName evidence="2">Uncharacterized protein</fullName>
    </submittedName>
</protein>
<accession>A0A1M5HAQ3</accession>
<reference evidence="3" key="1">
    <citation type="submission" date="2016-11" db="EMBL/GenBank/DDBJ databases">
        <authorList>
            <person name="Varghese N."/>
            <person name="Submissions S."/>
        </authorList>
    </citation>
    <scope>NUCLEOTIDE SEQUENCE [LARGE SCALE GENOMIC DNA]</scope>
    <source>
        <strain evidence="3">DSM 27370</strain>
    </source>
</reference>